<dbReference type="Proteomes" id="UP000707451">
    <property type="component" value="Unassembled WGS sequence"/>
</dbReference>
<dbReference type="PANTHER" id="PTHR24067">
    <property type="entry name" value="UBIQUITIN-CONJUGATING ENZYME E2"/>
    <property type="match status" value="1"/>
</dbReference>
<feature type="compositionally biased region" description="Low complexity" evidence="2">
    <location>
        <begin position="232"/>
        <end position="251"/>
    </location>
</feature>
<dbReference type="Gene3D" id="3.10.110.10">
    <property type="entry name" value="Ubiquitin Conjugating Enzyme"/>
    <property type="match status" value="1"/>
</dbReference>
<dbReference type="PROSITE" id="PS50127">
    <property type="entry name" value="UBC_2"/>
    <property type="match status" value="1"/>
</dbReference>
<feature type="region of interest" description="Disordered" evidence="2">
    <location>
        <begin position="198"/>
        <end position="340"/>
    </location>
</feature>
<dbReference type="InterPro" id="IPR016135">
    <property type="entry name" value="UBQ-conjugating_enzyme/RWD"/>
</dbReference>
<evidence type="ECO:0000313" key="6">
    <source>
        <dbReference type="Proteomes" id="UP000707451"/>
    </source>
</evidence>
<dbReference type="FunFam" id="3.10.110.10:FF:000086">
    <property type="entry name" value="Ubiquitin-conjugating enzyme E2 J1"/>
    <property type="match status" value="1"/>
</dbReference>
<keyword evidence="1" id="KW-0833">Ubl conjugation pathway</keyword>
<dbReference type="OrthoDB" id="1158011at2759"/>
<dbReference type="SUPFAM" id="SSF54495">
    <property type="entry name" value="UBC-like"/>
    <property type="match status" value="1"/>
</dbReference>
<evidence type="ECO:0000256" key="3">
    <source>
        <dbReference type="SAM" id="Phobius"/>
    </source>
</evidence>
<feature type="compositionally biased region" description="Pro residues" evidence="2">
    <location>
        <begin position="318"/>
        <end position="327"/>
    </location>
</feature>
<organism evidence="5 6">
    <name type="scientific">Linnemannia hyalina</name>
    <dbReference type="NCBI Taxonomy" id="64524"/>
    <lineage>
        <taxon>Eukaryota</taxon>
        <taxon>Fungi</taxon>
        <taxon>Fungi incertae sedis</taxon>
        <taxon>Mucoromycota</taxon>
        <taxon>Mortierellomycotina</taxon>
        <taxon>Mortierellomycetes</taxon>
        <taxon>Mortierellales</taxon>
        <taxon>Mortierellaceae</taxon>
        <taxon>Linnemannia</taxon>
    </lineage>
</organism>
<dbReference type="AlphaFoldDB" id="A0A9P8BNV0"/>
<feature type="compositionally biased region" description="Polar residues" evidence="2">
    <location>
        <begin position="294"/>
        <end position="313"/>
    </location>
</feature>
<keyword evidence="3" id="KW-0472">Membrane</keyword>
<evidence type="ECO:0000256" key="2">
    <source>
        <dbReference type="SAM" id="MobiDB-lite"/>
    </source>
</evidence>
<gene>
    <name evidence="5" type="ORF">KI688_004790</name>
</gene>
<keyword evidence="3" id="KW-0812">Transmembrane</keyword>
<proteinExistence type="predicted"/>
<evidence type="ECO:0000259" key="4">
    <source>
        <dbReference type="PROSITE" id="PS50127"/>
    </source>
</evidence>
<feature type="compositionally biased region" description="Low complexity" evidence="2">
    <location>
        <begin position="258"/>
        <end position="281"/>
    </location>
</feature>
<evidence type="ECO:0000313" key="5">
    <source>
        <dbReference type="EMBL" id="KAG9063189.1"/>
    </source>
</evidence>
<keyword evidence="3" id="KW-1133">Transmembrane helix</keyword>
<dbReference type="Pfam" id="PF00179">
    <property type="entry name" value="UQ_con"/>
    <property type="match status" value="1"/>
</dbReference>
<evidence type="ECO:0000256" key="1">
    <source>
        <dbReference type="ARBA" id="ARBA00022786"/>
    </source>
</evidence>
<accession>A0A9P8BNV0</accession>
<feature type="transmembrane region" description="Helical" evidence="3">
    <location>
        <begin position="348"/>
        <end position="366"/>
    </location>
</feature>
<dbReference type="InterPro" id="IPR050113">
    <property type="entry name" value="Ub_conjugating_enzyme"/>
</dbReference>
<feature type="compositionally biased region" description="Low complexity" evidence="2">
    <location>
        <begin position="328"/>
        <end position="339"/>
    </location>
</feature>
<comment type="caution">
    <text evidence="5">The sequence shown here is derived from an EMBL/GenBank/DDBJ whole genome shotgun (WGS) entry which is preliminary data.</text>
</comment>
<dbReference type="SMART" id="SM00212">
    <property type="entry name" value="UBCc"/>
    <property type="match status" value="1"/>
</dbReference>
<protein>
    <recommendedName>
        <fullName evidence="4">UBC core domain-containing protein</fullName>
    </recommendedName>
</protein>
<dbReference type="EMBL" id="JAHRHY010000017">
    <property type="protein sequence ID" value="KAG9063189.1"/>
    <property type="molecule type" value="Genomic_DNA"/>
</dbReference>
<feature type="domain" description="UBC core" evidence="4">
    <location>
        <begin position="16"/>
        <end position="163"/>
    </location>
</feature>
<name>A0A9P8BNV0_9FUNG</name>
<reference evidence="5" key="1">
    <citation type="submission" date="2021-06" db="EMBL/GenBank/DDBJ databases">
        <title>Genome Sequence of Mortierella hyaline Strain SCG-10, a Cold-Adapted, Nitrate-Reducing Fungus Isolated from Soil in Minnesota, USA.</title>
        <authorList>
            <person name="Aldossari N."/>
        </authorList>
    </citation>
    <scope>NUCLEOTIDE SEQUENCE</scope>
    <source>
        <strain evidence="5">SCG-10</strain>
    </source>
</reference>
<keyword evidence="6" id="KW-1185">Reference proteome</keyword>
<dbReference type="CDD" id="cd23799">
    <property type="entry name" value="UBCc_UBE2J"/>
    <property type="match status" value="1"/>
</dbReference>
<sequence>MASLAGIPAQYNKKSSAVKRIMQEARELVREPSTDFAANPLETDIFEWHFTIRGPEETEFEGGLYHGRILLPNNYPFAPPSLMFLTPNGRFELNKKVCLSITGYHPEYWQPAWGIRTVLVAVMGFLPTESKGAIGGLDTSVDARKALAIRSKTWVCQTCHSDMVTILPDVAPENVVKAFLKADEMPPEFSFGYEADKKKAAEDDAQGSSNGTGGNSPSSQGADDKGSKTKDSSTTAPSSPTRTAASSPRTRVVSPGLSSAEARALAAQAQDSSSATTAPSTIPLPTDSSKEQESVSATTSLPSPAAPTFTSAHYNPAQPQPTNPPTRPQQTQGQQQTQQIHRVHSSPIWLDVLIIGFGGVLVALVLKRFLM</sequence>
<dbReference type="InterPro" id="IPR000608">
    <property type="entry name" value="UBC"/>
</dbReference>
<feature type="compositionally biased region" description="Basic and acidic residues" evidence="2">
    <location>
        <begin position="222"/>
        <end position="231"/>
    </location>
</feature>